<dbReference type="InterPro" id="IPR038713">
    <property type="entry name" value="Terminase_Gp1_N_sf"/>
</dbReference>
<reference evidence="1" key="1">
    <citation type="journal article" date="2014" name="Int. J. Syst. Evol. Microbiol.">
        <title>Complete genome sequence of Corynebacterium casei LMG S-19264T (=DSM 44701T), isolated from a smear-ripened cheese.</title>
        <authorList>
            <consortium name="US DOE Joint Genome Institute (JGI-PGF)"/>
            <person name="Walter F."/>
            <person name="Albersmeier A."/>
            <person name="Kalinowski J."/>
            <person name="Ruckert C."/>
        </authorList>
    </citation>
    <scope>NUCLEOTIDE SEQUENCE</scope>
    <source>
        <strain evidence="1">KCTC 42590</strain>
    </source>
</reference>
<dbReference type="Gene3D" id="1.10.10.1400">
    <property type="entry name" value="Terminase, small subunit, N-terminal DNA-binding domain, HTH motif"/>
    <property type="match status" value="1"/>
</dbReference>
<dbReference type="RefSeq" id="WP_191249967.1">
    <property type="nucleotide sequence ID" value="NZ_BNCI01000001.1"/>
</dbReference>
<name>A0A919E532_9PROT</name>
<organism evidence="1 2">
    <name type="scientific">Kordiimonas sediminis</name>
    <dbReference type="NCBI Taxonomy" id="1735581"/>
    <lineage>
        <taxon>Bacteria</taxon>
        <taxon>Pseudomonadati</taxon>
        <taxon>Pseudomonadota</taxon>
        <taxon>Alphaproteobacteria</taxon>
        <taxon>Kordiimonadales</taxon>
        <taxon>Kordiimonadaceae</taxon>
        <taxon>Kordiimonas</taxon>
    </lineage>
</organism>
<dbReference type="GO" id="GO:0051276">
    <property type="term" value="P:chromosome organization"/>
    <property type="evidence" value="ECO:0007669"/>
    <property type="project" value="InterPro"/>
</dbReference>
<reference evidence="1" key="2">
    <citation type="submission" date="2020-09" db="EMBL/GenBank/DDBJ databases">
        <authorList>
            <person name="Sun Q."/>
            <person name="Kim S."/>
        </authorList>
    </citation>
    <scope>NUCLEOTIDE SEQUENCE</scope>
    <source>
        <strain evidence="1">KCTC 42590</strain>
    </source>
</reference>
<evidence type="ECO:0000313" key="1">
    <source>
        <dbReference type="EMBL" id="GHF13856.1"/>
    </source>
</evidence>
<evidence type="ECO:0008006" key="3">
    <source>
        <dbReference type="Google" id="ProtNLM"/>
    </source>
</evidence>
<dbReference type="AlphaFoldDB" id="A0A919E532"/>
<dbReference type="InterPro" id="IPR005335">
    <property type="entry name" value="Terminase_ssu"/>
</dbReference>
<accession>A0A919E532</accession>
<dbReference type="EMBL" id="BNCI01000001">
    <property type="protein sequence ID" value="GHF13856.1"/>
    <property type="molecule type" value="Genomic_DNA"/>
</dbReference>
<dbReference type="Proteomes" id="UP000630923">
    <property type="component" value="Unassembled WGS sequence"/>
</dbReference>
<gene>
    <name evidence="1" type="ORF">GCM10017044_04930</name>
</gene>
<proteinExistence type="predicted"/>
<protein>
    <recommendedName>
        <fullName evidence="3">Terminase small subunit</fullName>
    </recommendedName>
</protein>
<sequence length="153" mass="16882">MPAADWDKRHIFAREYARSNNATDAARKAGVPAASAHTVAYKWLRNPQIVNLIKKEIDLALRDLGPAAVSVIRDLMTDPDTPPRTRLAAAKDIMDRLGWIPPKRTDVSFSSQVRDITTMTRAELEEAATGISGFSPSPQLLEEMIIQASEKSV</sequence>
<evidence type="ECO:0000313" key="2">
    <source>
        <dbReference type="Proteomes" id="UP000630923"/>
    </source>
</evidence>
<keyword evidence="2" id="KW-1185">Reference proteome</keyword>
<dbReference type="Pfam" id="PF03592">
    <property type="entry name" value="Terminase_2"/>
    <property type="match status" value="1"/>
</dbReference>
<comment type="caution">
    <text evidence="1">The sequence shown here is derived from an EMBL/GenBank/DDBJ whole genome shotgun (WGS) entry which is preliminary data.</text>
</comment>